<gene>
    <name evidence="2" type="ORF">Sdia_10450</name>
</gene>
<dbReference type="Pfam" id="PF10009">
    <property type="entry name" value="DUF2252"/>
    <property type="match status" value="1"/>
</dbReference>
<dbReference type="Proteomes" id="UP000472710">
    <property type="component" value="Unassembled WGS sequence"/>
</dbReference>
<dbReference type="RefSeq" id="WP_371874227.1">
    <property type="nucleotide sequence ID" value="NZ_BLLN01000002.1"/>
</dbReference>
<accession>A0ABQ1CJF1</accession>
<comment type="caution">
    <text evidence="2">The sequence shown here is derived from an EMBL/GenBank/DDBJ whole genome shotgun (WGS) entry which is preliminary data.</text>
</comment>
<feature type="region of interest" description="Disordered" evidence="1">
    <location>
        <begin position="49"/>
        <end position="94"/>
    </location>
</feature>
<keyword evidence="3" id="KW-1185">Reference proteome</keyword>
<dbReference type="InterPro" id="IPR018721">
    <property type="entry name" value="DUF2252"/>
</dbReference>
<sequence length="94" mass="9487">MDLDDFDETAHGPWEGDLKRLGRRASAKVRGAMNEGVAAAMKVFQATSLVPTGREGGGGGGEGGGAPTSSGPAEPRPGPSDRRGGLTAGPRLDE</sequence>
<protein>
    <recommendedName>
        <fullName evidence="4">Cyclase</fullName>
    </recommendedName>
</protein>
<evidence type="ECO:0000313" key="3">
    <source>
        <dbReference type="Proteomes" id="UP000472710"/>
    </source>
</evidence>
<feature type="compositionally biased region" description="Gly residues" evidence="1">
    <location>
        <begin position="54"/>
        <end position="66"/>
    </location>
</feature>
<evidence type="ECO:0008006" key="4">
    <source>
        <dbReference type="Google" id="ProtNLM"/>
    </source>
</evidence>
<name>A0ABQ1CJF1_STRDI</name>
<organism evidence="2 3">
    <name type="scientific">Streptomyces diastaticus subsp. diastaticus</name>
    <dbReference type="NCBI Taxonomy" id="68040"/>
    <lineage>
        <taxon>Bacteria</taxon>
        <taxon>Bacillati</taxon>
        <taxon>Actinomycetota</taxon>
        <taxon>Actinomycetes</taxon>
        <taxon>Kitasatosporales</taxon>
        <taxon>Streptomycetaceae</taxon>
        <taxon>Streptomyces</taxon>
        <taxon>Streptomyces diastaticus group</taxon>
    </lineage>
</organism>
<proteinExistence type="predicted"/>
<dbReference type="EMBL" id="BLLN01000002">
    <property type="protein sequence ID" value="GFH70277.1"/>
    <property type="molecule type" value="Genomic_DNA"/>
</dbReference>
<evidence type="ECO:0000256" key="1">
    <source>
        <dbReference type="SAM" id="MobiDB-lite"/>
    </source>
</evidence>
<evidence type="ECO:0000313" key="2">
    <source>
        <dbReference type="EMBL" id="GFH70277.1"/>
    </source>
</evidence>
<dbReference type="GeneID" id="95074145"/>
<reference evidence="2 3" key="1">
    <citation type="submission" date="2020-02" db="EMBL/GenBank/DDBJ databases">
        <title>Whole genome shotgun sequence of Streptomyces diastaticus subsp. diastaticus NBRC 13412.</title>
        <authorList>
            <person name="Ichikawa N."/>
            <person name="Komaki H."/>
            <person name="Tamura T."/>
        </authorList>
    </citation>
    <scope>NUCLEOTIDE SEQUENCE [LARGE SCALE GENOMIC DNA]</scope>
    <source>
        <strain evidence="2 3">NBRC 13412</strain>
    </source>
</reference>